<feature type="signal peptide" evidence="1">
    <location>
        <begin position="1"/>
        <end position="21"/>
    </location>
</feature>
<accession>I4YKB7</accession>
<feature type="chain" id="PRO_5003697786" description="Periplasmic protein" evidence="1">
    <location>
        <begin position="22"/>
        <end position="320"/>
    </location>
</feature>
<proteinExistence type="predicted"/>
<evidence type="ECO:0008006" key="4">
    <source>
        <dbReference type="Google" id="ProtNLM"/>
    </source>
</evidence>
<name>I4YKB7_9HYPH</name>
<dbReference type="Proteomes" id="UP000003947">
    <property type="component" value="Unassembled WGS sequence"/>
</dbReference>
<dbReference type="EMBL" id="JH660648">
    <property type="protein sequence ID" value="EIM24409.1"/>
    <property type="molecule type" value="Genomic_DNA"/>
</dbReference>
<evidence type="ECO:0000313" key="2">
    <source>
        <dbReference type="EMBL" id="EIM24409.1"/>
    </source>
</evidence>
<protein>
    <recommendedName>
        <fullName evidence="4">Periplasmic protein</fullName>
    </recommendedName>
</protein>
<gene>
    <name evidence="2" type="ORF">MicloDRAFT_00069280</name>
</gene>
<reference evidence="2 3" key="1">
    <citation type="submission" date="2012-02" db="EMBL/GenBank/DDBJ databases">
        <title>Improved High-Quality Draft sequence of Microvirga sp. WSM3557.</title>
        <authorList>
            <consortium name="US DOE Joint Genome Institute"/>
            <person name="Lucas S."/>
            <person name="Han J."/>
            <person name="Lapidus A."/>
            <person name="Cheng J.-F."/>
            <person name="Goodwin L."/>
            <person name="Pitluck S."/>
            <person name="Peters L."/>
            <person name="Zhang X."/>
            <person name="Detter J.C."/>
            <person name="Han C."/>
            <person name="Tapia R."/>
            <person name="Land M."/>
            <person name="Hauser L."/>
            <person name="Kyrpides N."/>
            <person name="Ivanova N."/>
            <person name="Pagani I."/>
            <person name="Brau L."/>
            <person name="Yates R."/>
            <person name="O'Hara G."/>
            <person name="Rui T."/>
            <person name="Howieson J."/>
            <person name="Reeve W."/>
            <person name="Woyke T."/>
        </authorList>
    </citation>
    <scope>NUCLEOTIDE SEQUENCE [LARGE SCALE GENOMIC DNA]</scope>
    <source>
        <strain evidence="2 3">WSM3557</strain>
    </source>
</reference>
<dbReference type="eggNOG" id="COG3904">
    <property type="taxonomic scope" value="Bacteria"/>
</dbReference>
<dbReference type="PATRIC" id="fig|864069.3.peg.7404"/>
<keyword evidence="3" id="KW-1185">Reference proteome</keyword>
<keyword evidence="1" id="KW-0732">Signal</keyword>
<evidence type="ECO:0000256" key="1">
    <source>
        <dbReference type="SAM" id="SignalP"/>
    </source>
</evidence>
<dbReference type="AlphaFoldDB" id="I4YKB7"/>
<organism evidence="2 3">
    <name type="scientific">Microvirga lotononidis</name>
    <dbReference type="NCBI Taxonomy" id="864069"/>
    <lineage>
        <taxon>Bacteria</taxon>
        <taxon>Pseudomonadati</taxon>
        <taxon>Pseudomonadota</taxon>
        <taxon>Alphaproteobacteria</taxon>
        <taxon>Hyphomicrobiales</taxon>
        <taxon>Methylobacteriaceae</taxon>
        <taxon>Microvirga</taxon>
    </lineage>
</organism>
<dbReference type="HOGENOM" id="CLU_868234_0_0_5"/>
<evidence type="ECO:0000313" key="3">
    <source>
        <dbReference type="Proteomes" id="UP000003947"/>
    </source>
</evidence>
<sequence precursor="true">MVLRILALVLLSVWTCGSAIAADFWVGGNPCEGTPCTTPRSVEMSGRIVPGDAKRFEALLAKEGPSISGVALRSPGGDVDEAMRIGRIVRAKLLRTLAPISSPEGNVCMMGGSPEQASECVCLSSCFLIYAGGVMRGGNVLGLHRPRYDEAFFANLPLEAANRRYGAVIERIKAYLLEMGIGDRYLDRMLRVSSSEMEILSKDEADRDLNGFIPAMAEWLKAKCGEIPEKEQKAMSSLTLYMALKDMPYSQLDDEFRAYVADMSRRVTPEMERRYQAYSRREGEVTGCRNGALLEERRKRHGEFAEFDELNRTGEKPGQK</sequence>
<dbReference type="STRING" id="864069.MicloDRAFT_00069280"/>